<proteinExistence type="predicted"/>
<evidence type="ECO:0000313" key="4">
    <source>
        <dbReference type="Proteomes" id="UP001321479"/>
    </source>
</evidence>
<reference evidence="3 4" key="1">
    <citation type="submission" date="2021-02" db="EMBL/GenBank/DDBJ databases">
        <title>Cotonvirus japonicus, which uses Golgi apparatus of host cells for its virion factory, phylogenetically links tailed tupanvirus and icosahedral mimivirus.</title>
        <authorList>
            <person name="Takahashi H."/>
            <person name="Fukaya S."/>
            <person name="Song C."/>
            <person name="Murata K."/>
            <person name="Takemura M."/>
        </authorList>
    </citation>
    <scope>NUCLEOTIDE SEQUENCE [LARGE SCALE GENOMIC DNA]</scope>
</reference>
<dbReference type="EMBL" id="AP024483">
    <property type="protein sequence ID" value="BCS83647.1"/>
    <property type="molecule type" value="Genomic_DNA"/>
</dbReference>
<name>A0ABM7NUA9_9VIRU</name>
<dbReference type="PANTHER" id="PTHR24193">
    <property type="entry name" value="ANKYRIN REPEAT PROTEIN"/>
    <property type="match status" value="1"/>
</dbReference>
<dbReference type="Gene3D" id="1.25.40.20">
    <property type="entry name" value="Ankyrin repeat-containing domain"/>
    <property type="match status" value="2"/>
</dbReference>
<evidence type="ECO:0000256" key="1">
    <source>
        <dbReference type="ARBA" id="ARBA00022737"/>
    </source>
</evidence>
<dbReference type="RefSeq" id="YP_010842255.1">
    <property type="nucleotide sequence ID" value="NC_079139.1"/>
</dbReference>
<dbReference type="InterPro" id="IPR002110">
    <property type="entry name" value="Ankyrin_rpt"/>
</dbReference>
<dbReference type="Proteomes" id="UP001321479">
    <property type="component" value="Segment"/>
</dbReference>
<keyword evidence="1" id="KW-0677">Repeat</keyword>
<dbReference type="PANTHER" id="PTHR24193:SF121">
    <property type="entry name" value="ADA2A-CONTAINING COMPLEX COMPONENT 3, ISOFORM D"/>
    <property type="match status" value="1"/>
</dbReference>
<dbReference type="GeneID" id="80558852"/>
<dbReference type="PROSITE" id="PS50297">
    <property type="entry name" value="ANK_REP_REGION"/>
    <property type="match status" value="3"/>
</dbReference>
<protein>
    <submittedName>
        <fullName evidence="3">Ankyrin repeat protein</fullName>
    </submittedName>
</protein>
<sequence length="265" mass="30550">MNTTMIPEYDYNSQYPCSPYKMCGKFTKLMYYVVYEKYFSSNTICDYIEENPNEINAVNELGWNALMIAVRISNSDSSLKTVKLLLDYGSDVNVRDVDGATPLMIACLFSNEKSNLETVKLLLDYRSDLNIQDNEGWSALMYTIRYVGICSNIIVIKLLLDHGSNLRCVSSNINLRHKNGYNALMIALSHGNTETIQLLLDYGASFYTERENEVKDFYGNSFLSYIHKKNKIFCLKLIEEMAVKKFKYQKVLEELLFCTIKSKKN</sequence>
<evidence type="ECO:0000313" key="3">
    <source>
        <dbReference type="EMBL" id="BCS83647.1"/>
    </source>
</evidence>
<dbReference type="Pfam" id="PF12796">
    <property type="entry name" value="Ank_2"/>
    <property type="match status" value="1"/>
</dbReference>
<keyword evidence="4" id="KW-1185">Reference proteome</keyword>
<dbReference type="SUPFAM" id="SSF48403">
    <property type="entry name" value="Ankyrin repeat"/>
    <property type="match status" value="1"/>
</dbReference>
<dbReference type="InterPro" id="IPR050663">
    <property type="entry name" value="Ankyrin-SOCS_Box"/>
</dbReference>
<dbReference type="Pfam" id="PF13637">
    <property type="entry name" value="Ank_4"/>
    <property type="match status" value="1"/>
</dbReference>
<evidence type="ECO:0000256" key="2">
    <source>
        <dbReference type="ARBA" id="ARBA00023043"/>
    </source>
</evidence>
<organism evidence="3 4">
    <name type="scientific">Cotonvirus japonicus</name>
    <dbReference type="NCBI Taxonomy" id="2811091"/>
    <lineage>
        <taxon>Viruses</taxon>
        <taxon>Varidnaviria</taxon>
        <taxon>Bamfordvirae</taxon>
        <taxon>Nucleocytoviricota</taxon>
        <taxon>Megaviricetes</taxon>
        <taxon>Imitervirales</taxon>
        <taxon>Mimiviridae</taxon>
        <taxon>Megamimivirinae</taxon>
        <taxon>Cotonvirus</taxon>
        <taxon>Cotonvirus japonicum</taxon>
    </lineage>
</organism>
<accession>A0ABM7NUA9</accession>
<dbReference type="SMART" id="SM00248">
    <property type="entry name" value="ANK"/>
    <property type="match status" value="4"/>
</dbReference>
<dbReference type="PROSITE" id="PS50088">
    <property type="entry name" value="ANK_REPEAT"/>
    <property type="match status" value="3"/>
</dbReference>
<dbReference type="InterPro" id="IPR036770">
    <property type="entry name" value="Ankyrin_rpt-contain_sf"/>
</dbReference>
<keyword evidence="2" id="KW-0040">ANK repeat</keyword>